<evidence type="ECO:0000256" key="3">
    <source>
        <dbReference type="ARBA" id="ARBA00023163"/>
    </source>
</evidence>
<dbReference type="Gene3D" id="1.10.10.60">
    <property type="entry name" value="Homeodomain-like"/>
    <property type="match status" value="2"/>
</dbReference>
<evidence type="ECO:0000259" key="5">
    <source>
        <dbReference type="PROSITE" id="PS01124"/>
    </source>
</evidence>
<organism evidence="6 7">
    <name type="scientific">Anaerosphaera aminiphila DSM 21120</name>
    <dbReference type="NCBI Taxonomy" id="1120995"/>
    <lineage>
        <taxon>Bacteria</taxon>
        <taxon>Bacillati</taxon>
        <taxon>Bacillota</taxon>
        <taxon>Tissierellia</taxon>
        <taxon>Tissierellales</taxon>
        <taxon>Peptoniphilaceae</taxon>
        <taxon>Anaerosphaera</taxon>
    </lineage>
</organism>
<dbReference type="PROSITE" id="PS00041">
    <property type="entry name" value="HTH_ARAC_FAMILY_1"/>
    <property type="match status" value="1"/>
</dbReference>
<proteinExistence type="predicted"/>
<keyword evidence="2 6" id="KW-0238">DNA-binding</keyword>
<dbReference type="GO" id="GO:0043565">
    <property type="term" value="F:sequence-specific DNA binding"/>
    <property type="evidence" value="ECO:0007669"/>
    <property type="project" value="InterPro"/>
</dbReference>
<evidence type="ECO:0000256" key="4">
    <source>
        <dbReference type="SAM" id="MobiDB-lite"/>
    </source>
</evidence>
<dbReference type="Pfam" id="PF12833">
    <property type="entry name" value="HTH_18"/>
    <property type="match status" value="1"/>
</dbReference>
<dbReference type="InterPro" id="IPR018062">
    <property type="entry name" value="HTH_AraC-typ_CS"/>
</dbReference>
<dbReference type="OrthoDB" id="9778008at2"/>
<dbReference type="AlphaFoldDB" id="A0A1M5V3Y1"/>
<dbReference type="InterPro" id="IPR018060">
    <property type="entry name" value="HTH_AraC"/>
</dbReference>
<reference evidence="7" key="1">
    <citation type="submission" date="2016-11" db="EMBL/GenBank/DDBJ databases">
        <authorList>
            <person name="Varghese N."/>
            <person name="Submissions S."/>
        </authorList>
    </citation>
    <scope>NUCLEOTIDE SEQUENCE [LARGE SCALE GENOMIC DNA]</scope>
    <source>
        <strain evidence="7">DSM 21120</strain>
    </source>
</reference>
<dbReference type="Gene3D" id="2.60.120.260">
    <property type="entry name" value="Galactose-binding domain-like"/>
    <property type="match status" value="1"/>
</dbReference>
<dbReference type="PROSITE" id="PS01124">
    <property type="entry name" value="HTH_ARAC_FAMILY_2"/>
    <property type="match status" value="1"/>
</dbReference>
<evidence type="ECO:0000313" key="6">
    <source>
        <dbReference type="EMBL" id="SHH69962.1"/>
    </source>
</evidence>
<evidence type="ECO:0000256" key="1">
    <source>
        <dbReference type="ARBA" id="ARBA00023015"/>
    </source>
</evidence>
<dbReference type="InterPro" id="IPR009057">
    <property type="entry name" value="Homeodomain-like_sf"/>
</dbReference>
<dbReference type="PANTHER" id="PTHR47504">
    <property type="entry name" value="RIGHT ORIGIN-BINDING PROTEIN"/>
    <property type="match status" value="1"/>
</dbReference>
<dbReference type="Proteomes" id="UP000184032">
    <property type="component" value="Unassembled WGS sequence"/>
</dbReference>
<feature type="domain" description="HTH araC/xylS-type" evidence="5">
    <location>
        <begin position="8"/>
        <end position="106"/>
    </location>
</feature>
<sequence>MKYQKIIQESIRYVELHLHDKITLEEVSNRINYSKYHFHRVFKNQVGINFYDYIRKRRLANASKLLIYSDMKILDIALLYQFDSHEAFTRSFQSLYRLSPSRYRNIMRAHILNKNQEEKVMENLINGWQFVATDLDKYEISRDFNITNQSEYSIKIESKMADIDQSRDFSNFMQTFQAKHFLAKRMRFSAFIKSQDITGWSGLWMRIDDNSYNMLGFDNMSDRPIKGSTSWNHYACVLDIPSDSKNINIGLILAGSGSAWLDCCKFEEVNESVPTTDIRKPDDTLPDMPINLDLE</sequence>
<dbReference type="GO" id="GO:0003700">
    <property type="term" value="F:DNA-binding transcription factor activity"/>
    <property type="evidence" value="ECO:0007669"/>
    <property type="project" value="InterPro"/>
</dbReference>
<protein>
    <submittedName>
        <fullName evidence="6">AraC-type DNA-binding protein</fullName>
    </submittedName>
</protein>
<dbReference type="STRING" id="1120995.SAMN02745245_01971"/>
<feature type="region of interest" description="Disordered" evidence="4">
    <location>
        <begin position="275"/>
        <end position="295"/>
    </location>
</feature>
<dbReference type="SUPFAM" id="SSF46689">
    <property type="entry name" value="Homeodomain-like"/>
    <property type="match status" value="2"/>
</dbReference>
<accession>A0A1M5V3Y1</accession>
<dbReference type="EMBL" id="FQXI01000029">
    <property type="protein sequence ID" value="SHH69962.1"/>
    <property type="molecule type" value="Genomic_DNA"/>
</dbReference>
<gene>
    <name evidence="6" type="ORF">SAMN02745245_01971</name>
</gene>
<name>A0A1M5V3Y1_9FIRM</name>
<dbReference type="RefSeq" id="WP_073185806.1">
    <property type="nucleotide sequence ID" value="NZ_FQXI01000029.1"/>
</dbReference>
<dbReference type="InterPro" id="IPR050959">
    <property type="entry name" value="MarA-like"/>
</dbReference>
<keyword evidence="1" id="KW-0805">Transcription regulation</keyword>
<evidence type="ECO:0000256" key="2">
    <source>
        <dbReference type="ARBA" id="ARBA00023125"/>
    </source>
</evidence>
<keyword evidence="3" id="KW-0804">Transcription</keyword>
<keyword evidence="7" id="KW-1185">Reference proteome</keyword>
<dbReference type="PANTHER" id="PTHR47504:SF6">
    <property type="entry name" value="ARAC-FAMILY TRANSCRIPTIONAL REGULATOR"/>
    <property type="match status" value="1"/>
</dbReference>
<evidence type="ECO:0000313" key="7">
    <source>
        <dbReference type="Proteomes" id="UP000184032"/>
    </source>
</evidence>
<dbReference type="SMART" id="SM00342">
    <property type="entry name" value="HTH_ARAC"/>
    <property type="match status" value="1"/>
</dbReference>